<accession>A0A0D2KQ75</accession>
<dbReference type="PROSITE" id="PS50231">
    <property type="entry name" value="RICIN_B_LECTIN"/>
    <property type="match status" value="1"/>
</dbReference>
<dbReference type="EMBL" id="KN817615">
    <property type="protein sequence ID" value="KJA16762.1"/>
    <property type="molecule type" value="Genomic_DNA"/>
</dbReference>
<name>A0A0D2KQ75_HYPSF</name>
<evidence type="ECO:0000259" key="1">
    <source>
        <dbReference type="Pfam" id="PF14200"/>
    </source>
</evidence>
<evidence type="ECO:0000313" key="3">
    <source>
        <dbReference type="Proteomes" id="UP000054270"/>
    </source>
</evidence>
<dbReference type="SUPFAM" id="SSF50370">
    <property type="entry name" value="Ricin B-like lectins"/>
    <property type="match status" value="1"/>
</dbReference>
<dbReference type="Proteomes" id="UP000054270">
    <property type="component" value="Unassembled WGS sequence"/>
</dbReference>
<evidence type="ECO:0000313" key="2">
    <source>
        <dbReference type="EMBL" id="KJA16762.1"/>
    </source>
</evidence>
<dbReference type="AlphaFoldDB" id="A0A0D2KQ75"/>
<gene>
    <name evidence="2" type="ORF">HYPSUDRAFT_1056929</name>
</gene>
<dbReference type="InterPro" id="IPR000772">
    <property type="entry name" value="Ricin_B_lectin"/>
</dbReference>
<protein>
    <submittedName>
        <fullName evidence="2">Carbohydrate-binding module family 13 protein</fullName>
    </submittedName>
</protein>
<keyword evidence="3" id="KW-1185">Reference proteome</keyword>
<feature type="domain" description="Ricin B lectin" evidence="1">
    <location>
        <begin position="7"/>
        <end position="77"/>
    </location>
</feature>
<reference evidence="3" key="1">
    <citation type="submission" date="2014-04" db="EMBL/GenBank/DDBJ databases">
        <title>Evolutionary Origins and Diversification of the Mycorrhizal Mutualists.</title>
        <authorList>
            <consortium name="DOE Joint Genome Institute"/>
            <consortium name="Mycorrhizal Genomics Consortium"/>
            <person name="Kohler A."/>
            <person name="Kuo A."/>
            <person name="Nagy L.G."/>
            <person name="Floudas D."/>
            <person name="Copeland A."/>
            <person name="Barry K.W."/>
            <person name="Cichocki N."/>
            <person name="Veneault-Fourrey C."/>
            <person name="LaButti K."/>
            <person name="Lindquist E.A."/>
            <person name="Lipzen A."/>
            <person name="Lundell T."/>
            <person name="Morin E."/>
            <person name="Murat C."/>
            <person name="Riley R."/>
            <person name="Ohm R."/>
            <person name="Sun H."/>
            <person name="Tunlid A."/>
            <person name="Henrissat B."/>
            <person name="Grigoriev I.V."/>
            <person name="Hibbett D.S."/>
            <person name="Martin F."/>
        </authorList>
    </citation>
    <scope>NUCLEOTIDE SEQUENCE [LARGE SCALE GENOMIC DNA]</scope>
    <source>
        <strain evidence="3">FD-334 SS-4</strain>
    </source>
</reference>
<dbReference type="InterPro" id="IPR035992">
    <property type="entry name" value="Ricin_B-like_lectins"/>
</dbReference>
<dbReference type="Pfam" id="PF14200">
    <property type="entry name" value="RicinB_lectin_2"/>
    <property type="match status" value="1"/>
</dbReference>
<dbReference type="OMA" id="WDIWRAD"/>
<dbReference type="CDD" id="cd23422">
    <property type="entry name" value="beta-trefoil_Ricin_MPL_CNL"/>
    <property type="match status" value="1"/>
</dbReference>
<dbReference type="OrthoDB" id="2131701at2759"/>
<dbReference type="Gene3D" id="2.80.10.50">
    <property type="match status" value="1"/>
</dbReference>
<dbReference type="STRING" id="945553.A0A0D2KQ75"/>
<organism evidence="2 3">
    <name type="scientific">Hypholoma sublateritium (strain FD-334 SS-4)</name>
    <dbReference type="NCBI Taxonomy" id="945553"/>
    <lineage>
        <taxon>Eukaryota</taxon>
        <taxon>Fungi</taxon>
        <taxon>Dikarya</taxon>
        <taxon>Basidiomycota</taxon>
        <taxon>Agaricomycotina</taxon>
        <taxon>Agaricomycetes</taxon>
        <taxon>Agaricomycetidae</taxon>
        <taxon>Agaricales</taxon>
        <taxon>Agaricineae</taxon>
        <taxon>Strophariaceae</taxon>
        <taxon>Hypholoma</taxon>
    </lineage>
</organism>
<proteinExistence type="predicted"/>
<sequence length="141" mass="15506">MTAQVNSGLTYVVTNVKAGTVMDLSAADNSTIIGWPANGGLNQQWTMVWTGNAWNFVSKATGSYLAITGEAEDGTLLSVSAAPFDWDIWRADDDPNTFRVFVPFTHQNLDLYADGDPAAGTPITLWYTWNGLHQTWRFTQV</sequence>